<dbReference type="Proteomes" id="UP000006174">
    <property type="component" value="Unassembled WGS sequence"/>
</dbReference>
<comment type="caution">
    <text evidence="3">The sequence shown here is derived from an EMBL/GenBank/DDBJ whole genome shotgun (WGS) entry which is preliminary data.</text>
</comment>
<evidence type="ECO:0000313" key="4">
    <source>
        <dbReference type="Proteomes" id="UP000006174"/>
    </source>
</evidence>
<evidence type="ECO:0000313" key="3">
    <source>
        <dbReference type="EMBL" id="CCF50944.1"/>
    </source>
</evidence>
<dbReference type="HOGENOM" id="CLU_000384_6_1_1"/>
<dbReference type="AlphaFoldDB" id="I2FVK1"/>
<keyword evidence="1" id="KW-0694">RNA-binding</keyword>
<dbReference type="eggNOG" id="KOG0017">
    <property type="taxonomic scope" value="Eukaryota"/>
</dbReference>
<dbReference type="GO" id="GO:0015074">
    <property type="term" value="P:DNA integration"/>
    <property type="evidence" value="ECO:0007669"/>
    <property type="project" value="InterPro"/>
</dbReference>
<dbReference type="PANTHER" id="PTHR37984:SF15">
    <property type="entry name" value="INTEGRASE CATALYTIC DOMAIN-CONTAINING PROTEIN"/>
    <property type="match status" value="1"/>
</dbReference>
<dbReference type="InterPro" id="IPR012337">
    <property type="entry name" value="RNaseH-like_sf"/>
</dbReference>
<protein>
    <recommendedName>
        <fullName evidence="2">Integrase catalytic domain-containing protein</fullName>
    </recommendedName>
</protein>
<dbReference type="Pfam" id="PF00665">
    <property type="entry name" value="rve"/>
    <property type="match status" value="1"/>
</dbReference>
<dbReference type="Gene3D" id="3.30.420.10">
    <property type="entry name" value="Ribonuclease H-like superfamily/Ribonuclease H"/>
    <property type="match status" value="1"/>
</dbReference>
<dbReference type="GO" id="GO:0003723">
    <property type="term" value="F:RNA binding"/>
    <property type="evidence" value="ECO:0007669"/>
    <property type="project" value="UniProtKB-KW"/>
</dbReference>
<dbReference type="PANTHER" id="PTHR37984">
    <property type="entry name" value="PROTEIN CBG26694"/>
    <property type="match status" value="1"/>
</dbReference>
<feature type="domain" description="Integrase catalytic" evidence="2">
    <location>
        <begin position="66"/>
        <end position="225"/>
    </location>
</feature>
<dbReference type="InterPro" id="IPR041588">
    <property type="entry name" value="Integrase_H2C2"/>
</dbReference>
<dbReference type="InterPro" id="IPR050951">
    <property type="entry name" value="Retrovirus_Pol_polyprotein"/>
</dbReference>
<keyword evidence="4" id="KW-1185">Reference proteome</keyword>
<sequence>MVMSHCHDGITAGHIGQDATIWSTQRHYWWPNMTAWITDYVASCPMCTRYKTPQHRPYSLLQPLSTPERPWGSISLDFIEGLPLSKGYDSILVIVDWLTKYTVMILTTKSIMAEQTAVLLKTNLFPLFGAPDHIISDHGQQFISKSWSAFVNSLGARHSPSTAYHPQTDRQTEWLNQVMEQYLRMYCNYEQNDWANLIHMAAFVYNNTVHTSIGISPFFACYGWNPKSHPEIPGKLGVNNPKLAEYFVDNTDCTKYLQEQIRHAQSRVVDQYNCKRKDIEYKVGDLVYTAHA</sequence>
<evidence type="ECO:0000259" key="2">
    <source>
        <dbReference type="PROSITE" id="PS50994"/>
    </source>
</evidence>
<dbReference type="OMA" id="AKNIACE"/>
<proteinExistence type="predicted"/>
<dbReference type="EMBL" id="CAGI01000159">
    <property type="protein sequence ID" value="CCF50944.1"/>
    <property type="molecule type" value="Genomic_DNA"/>
</dbReference>
<accession>I2FVK1</accession>
<evidence type="ECO:0000256" key="1">
    <source>
        <dbReference type="ARBA" id="ARBA00022884"/>
    </source>
</evidence>
<reference evidence="3 4" key="1">
    <citation type="journal article" date="2012" name="Plant Cell">
        <title>Genome comparison of barley and maize smut fungi reveals targeted loss of RNA silencing components and species-specific presence of transposable elements.</title>
        <authorList>
            <person name="Laurie J.D."/>
            <person name="Ali S."/>
            <person name="Linning R."/>
            <person name="Mannhaupt G."/>
            <person name="Wong P."/>
            <person name="Gueldener U."/>
            <person name="Muensterkoetter M."/>
            <person name="Moore R."/>
            <person name="Kahmann R."/>
            <person name="Bakkeren G."/>
            <person name="Schirawski J."/>
        </authorList>
    </citation>
    <scope>NUCLEOTIDE SEQUENCE [LARGE SCALE GENOMIC DNA]</scope>
    <source>
        <strain evidence="4">Uh4875-4</strain>
    </source>
</reference>
<gene>
    <name evidence="3" type="ORF">UHOR_14699</name>
</gene>
<dbReference type="Pfam" id="PF17921">
    <property type="entry name" value="Integrase_H2C2"/>
    <property type="match status" value="1"/>
</dbReference>
<dbReference type="STRING" id="1128400.I2FVK1"/>
<dbReference type="GO" id="GO:0005634">
    <property type="term" value="C:nucleus"/>
    <property type="evidence" value="ECO:0007669"/>
    <property type="project" value="UniProtKB-ARBA"/>
</dbReference>
<dbReference type="InterPro" id="IPR001584">
    <property type="entry name" value="Integrase_cat-core"/>
</dbReference>
<dbReference type="OrthoDB" id="2273864at2759"/>
<dbReference type="FunFam" id="3.30.420.10:FF:000032">
    <property type="entry name" value="Retrovirus-related Pol polyprotein from transposon 297-like Protein"/>
    <property type="match status" value="1"/>
</dbReference>
<dbReference type="Gene3D" id="1.10.340.70">
    <property type="match status" value="1"/>
</dbReference>
<organism evidence="3 4">
    <name type="scientific">Ustilago hordei</name>
    <name type="common">Barley covered smut fungus</name>
    <dbReference type="NCBI Taxonomy" id="120017"/>
    <lineage>
        <taxon>Eukaryota</taxon>
        <taxon>Fungi</taxon>
        <taxon>Dikarya</taxon>
        <taxon>Basidiomycota</taxon>
        <taxon>Ustilaginomycotina</taxon>
        <taxon>Ustilaginomycetes</taxon>
        <taxon>Ustilaginales</taxon>
        <taxon>Ustilaginaceae</taxon>
        <taxon>Ustilago</taxon>
    </lineage>
</organism>
<dbReference type="SUPFAM" id="SSF53098">
    <property type="entry name" value="Ribonuclease H-like"/>
    <property type="match status" value="1"/>
</dbReference>
<name>I2FVK1_USTHO</name>
<dbReference type="PROSITE" id="PS50994">
    <property type="entry name" value="INTEGRASE"/>
    <property type="match status" value="1"/>
</dbReference>
<dbReference type="InterPro" id="IPR036397">
    <property type="entry name" value="RNaseH_sf"/>
</dbReference>